<dbReference type="InterPro" id="IPR050447">
    <property type="entry name" value="Erg6_SMT_methyltransf"/>
</dbReference>
<dbReference type="GO" id="GO:0008168">
    <property type="term" value="F:methyltransferase activity"/>
    <property type="evidence" value="ECO:0007669"/>
    <property type="project" value="UniProtKB-KW"/>
</dbReference>
<dbReference type="InterPro" id="IPR029063">
    <property type="entry name" value="SAM-dependent_MTases_sf"/>
</dbReference>
<evidence type="ECO:0000313" key="3">
    <source>
        <dbReference type="EMBL" id="MBL0704777.1"/>
    </source>
</evidence>
<protein>
    <submittedName>
        <fullName evidence="3">Class I SAM-dependent methyltransferase</fullName>
    </submittedName>
</protein>
<dbReference type="Gene3D" id="3.40.50.150">
    <property type="entry name" value="Vaccinia Virus protein VP39"/>
    <property type="match status" value="1"/>
</dbReference>
<keyword evidence="4" id="KW-1185">Reference proteome</keyword>
<sequence length="241" mass="25657">MTTAVLPPVDEFHIRGRAATVEIIEALKVDASSRVLDIGSGLGGPARTIAEVADAHVTGVDLTPAFAATASDLSVWTGLSSRTTFLVGDATALEFPDGHFDAALTVHVGMNVADKAAMYREAHRVLKPRGRFVVYDVLQGEGGEVNYPVPWARSSSTSFLATRAEMTEFLRGAGFAVLDAIDSSAESLAWFEAMAARLAASGPPPVTFAAFLGGDFREMARNQVTNLRDHRIETVTFVCEA</sequence>
<dbReference type="SUPFAM" id="SSF53335">
    <property type="entry name" value="S-adenosyl-L-methionine-dependent methyltransferases"/>
    <property type="match status" value="1"/>
</dbReference>
<dbReference type="Proteomes" id="UP000639051">
    <property type="component" value="Unassembled WGS sequence"/>
</dbReference>
<keyword evidence="3" id="KW-0489">Methyltransferase</keyword>
<proteinExistence type="predicted"/>
<dbReference type="CDD" id="cd02440">
    <property type="entry name" value="AdoMet_MTases"/>
    <property type="match status" value="1"/>
</dbReference>
<dbReference type="GO" id="GO:0032259">
    <property type="term" value="P:methylation"/>
    <property type="evidence" value="ECO:0007669"/>
    <property type="project" value="UniProtKB-KW"/>
</dbReference>
<reference evidence="3 4" key="1">
    <citation type="submission" date="2021-01" db="EMBL/GenBank/DDBJ databases">
        <title>Genome public.</title>
        <authorList>
            <person name="Liu C."/>
            <person name="Sun Q."/>
        </authorList>
    </citation>
    <scope>NUCLEOTIDE SEQUENCE [LARGE SCALE GENOMIC DNA]</scope>
    <source>
        <strain evidence="3 4">JC656</strain>
    </source>
</reference>
<organism evidence="3 4">
    <name type="scientific">Sinomonas cellulolyticus</name>
    <dbReference type="NCBI Taxonomy" id="2801916"/>
    <lineage>
        <taxon>Bacteria</taxon>
        <taxon>Bacillati</taxon>
        <taxon>Actinomycetota</taxon>
        <taxon>Actinomycetes</taxon>
        <taxon>Micrococcales</taxon>
        <taxon>Micrococcaceae</taxon>
        <taxon>Sinomonas</taxon>
    </lineage>
</organism>
<evidence type="ECO:0000259" key="2">
    <source>
        <dbReference type="Pfam" id="PF08241"/>
    </source>
</evidence>
<dbReference type="PANTHER" id="PTHR44068">
    <property type="entry name" value="ZGC:194242"/>
    <property type="match status" value="1"/>
</dbReference>
<feature type="domain" description="Methyltransferase type 11" evidence="2">
    <location>
        <begin position="36"/>
        <end position="134"/>
    </location>
</feature>
<dbReference type="EMBL" id="JAERRC010000012">
    <property type="protein sequence ID" value="MBL0704777.1"/>
    <property type="molecule type" value="Genomic_DNA"/>
</dbReference>
<accession>A0ABS1K066</accession>
<dbReference type="Pfam" id="PF08241">
    <property type="entry name" value="Methyltransf_11"/>
    <property type="match status" value="1"/>
</dbReference>
<keyword evidence="1" id="KW-0808">Transferase</keyword>
<evidence type="ECO:0000313" key="4">
    <source>
        <dbReference type="Proteomes" id="UP000639051"/>
    </source>
</evidence>
<dbReference type="PANTHER" id="PTHR44068:SF11">
    <property type="entry name" value="GERANYL DIPHOSPHATE 2-C-METHYLTRANSFERASE"/>
    <property type="match status" value="1"/>
</dbReference>
<comment type="caution">
    <text evidence="3">The sequence shown here is derived from an EMBL/GenBank/DDBJ whole genome shotgun (WGS) entry which is preliminary data.</text>
</comment>
<gene>
    <name evidence="3" type="ORF">JJE72_04550</name>
</gene>
<name>A0ABS1K066_9MICC</name>
<evidence type="ECO:0000256" key="1">
    <source>
        <dbReference type="ARBA" id="ARBA00022679"/>
    </source>
</evidence>
<dbReference type="InterPro" id="IPR013216">
    <property type="entry name" value="Methyltransf_11"/>
</dbReference>